<gene>
    <name evidence="1" type="ORF">L1I42_15050</name>
</gene>
<reference evidence="1 2" key="1">
    <citation type="submission" date="2022-01" db="EMBL/GenBank/DDBJ databases">
        <title>Maritalea mediterranea sp. nov., isolated from marine plastic residues from the Malva-rosa beach (Valencia, Spain).</title>
        <authorList>
            <person name="Vidal-Verdu A."/>
            <person name="Molina-Menor E."/>
            <person name="Pascual J."/>
            <person name="Pereto J."/>
            <person name="Porcar M."/>
        </authorList>
    </citation>
    <scope>NUCLEOTIDE SEQUENCE [LARGE SCALE GENOMIC DNA]</scope>
    <source>
        <strain evidence="1 2">P4.10X</strain>
    </source>
</reference>
<evidence type="ECO:0000313" key="1">
    <source>
        <dbReference type="EMBL" id="MCF4099811.1"/>
    </source>
</evidence>
<dbReference type="RefSeq" id="WP_236115558.1">
    <property type="nucleotide sequence ID" value="NZ_JAKGTI010000004.1"/>
</dbReference>
<evidence type="ECO:0000313" key="2">
    <source>
        <dbReference type="Proteomes" id="UP001201217"/>
    </source>
</evidence>
<protein>
    <submittedName>
        <fullName evidence="1">Uncharacterized protein</fullName>
    </submittedName>
</protein>
<comment type="caution">
    <text evidence="1">The sequence shown here is derived from an EMBL/GenBank/DDBJ whole genome shotgun (WGS) entry which is preliminary data.</text>
</comment>
<dbReference type="EMBL" id="JAKGTI010000004">
    <property type="protein sequence ID" value="MCF4099811.1"/>
    <property type="molecule type" value="Genomic_DNA"/>
</dbReference>
<dbReference type="Proteomes" id="UP001201217">
    <property type="component" value="Unassembled WGS sequence"/>
</dbReference>
<proteinExistence type="predicted"/>
<name>A0ABS9EED5_9HYPH</name>
<sequence length="60" mass="6997">MKENQASPIQVREACDALAASRRNLKTEKGRTYRGAVMVQKKKRFMDELAREVRNTFRIV</sequence>
<keyword evidence="2" id="KW-1185">Reference proteome</keyword>
<organism evidence="1 2">
    <name type="scientific">Maritalea mediterranea</name>
    <dbReference type="NCBI Taxonomy" id="2909667"/>
    <lineage>
        <taxon>Bacteria</taxon>
        <taxon>Pseudomonadati</taxon>
        <taxon>Pseudomonadota</taxon>
        <taxon>Alphaproteobacteria</taxon>
        <taxon>Hyphomicrobiales</taxon>
        <taxon>Devosiaceae</taxon>
        <taxon>Maritalea</taxon>
    </lineage>
</organism>
<accession>A0ABS9EED5</accession>